<sequence>MRALFASLAVFYLLARSSSAEEASKGVDLSLVSEVSAITGSKSFTVGLKVHHHPKFHTYWRNSGIVGVPIALKWQLPPGFTAGEIQWATPERVDMAGHPAHGYERDVMLLVEITPPAHPPEKLELKAEASWMACADGCYPGRKTLTLAFPAAAQADAIAKARAELPQPLQGWSATLESAKDAPEIRVKFTRTGGNTADPGKPYFFSSDGQISSDPPQKIEVLPDGFRLIAERSEYSPKGRTTLPGVLVAEKPLASNAVYAAVLEPKYP</sequence>
<dbReference type="EMBL" id="CP073100">
    <property type="protein sequence ID" value="QUE49780.1"/>
    <property type="molecule type" value="Genomic_DNA"/>
</dbReference>
<dbReference type="InterPro" id="IPR028250">
    <property type="entry name" value="DsbDN"/>
</dbReference>
<proteinExistence type="predicted"/>
<accession>A0A975G7L8</accession>
<evidence type="ECO:0000259" key="2">
    <source>
        <dbReference type="Pfam" id="PF11412"/>
    </source>
</evidence>
<reference evidence="3" key="1">
    <citation type="submission" date="2021-04" db="EMBL/GenBank/DDBJ databases">
        <title>Luteolibacter sp. 32A isolated from the skin of an Anderson's salamander (Ambystoma andersonii).</title>
        <authorList>
            <person name="Spergser J."/>
            <person name="Busse H.-J."/>
        </authorList>
    </citation>
    <scope>NUCLEOTIDE SEQUENCE</scope>
    <source>
        <strain evidence="3">32A</strain>
    </source>
</reference>
<keyword evidence="1" id="KW-0732">Signal</keyword>
<evidence type="ECO:0000313" key="3">
    <source>
        <dbReference type="EMBL" id="QUE49780.1"/>
    </source>
</evidence>
<dbReference type="KEGG" id="lamb:KBB96_12965"/>
<protein>
    <recommendedName>
        <fullName evidence="2">Thiol:disulfide interchange protein DsbD N-terminal domain-containing protein</fullName>
    </recommendedName>
</protein>
<gene>
    <name evidence="3" type="ORF">KBB96_12965</name>
</gene>
<dbReference type="RefSeq" id="WP_211629869.1">
    <property type="nucleotide sequence ID" value="NZ_CP073100.1"/>
</dbReference>
<evidence type="ECO:0000256" key="1">
    <source>
        <dbReference type="SAM" id="SignalP"/>
    </source>
</evidence>
<organism evidence="3 4">
    <name type="scientific">Luteolibacter ambystomatis</name>
    <dbReference type="NCBI Taxonomy" id="2824561"/>
    <lineage>
        <taxon>Bacteria</taxon>
        <taxon>Pseudomonadati</taxon>
        <taxon>Verrucomicrobiota</taxon>
        <taxon>Verrucomicrobiia</taxon>
        <taxon>Verrucomicrobiales</taxon>
        <taxon>Verrucomicrobiaceae</taxon>
        <taxon>Luteolibacter</taxon>
    </lineage>
</organism>
<feature type="domain" description="Thiol:disulfide interchange protein DsbD N-terminal" evidence="2">
    <location>
        <begin position="41"/>
        <end position="147"/>
    </location>
</feature>
<name>A0A975G7L8_9BACT</name>
<feature type="signal peptide" evidence="1">
    <location>
        <begin position="1"/>
        <end position="22"/>
    </location>
</feature>
<keyword evidence="4" id="KW-1185">Reference proteome</keyword>
<evidence type="ECO:0000313" key="4">
    <source>
        <dbReference type="Proteomes" id="UP000676169"/>
    </source>
</evidence>
<feature type="chain" id="PRO_5037494208" description="Thiol:disulfide interchange protein DsbD N-terminal domain-containing protein" evidence="1">
    <location>
        <begin position="23"/>
        <end position="268"/>
    </location>
</feature>
<dbReference type="Proteomes" id="UP000676169">
    <property type="component" value="Chromosome"/>
</dbReference>
<dbReference type="AlphaFoldDB" id="A0A975G7L8"/>
<dbReference type="Pfam" id="PF11412">
    <property type="entry name" value="DsbD_N"/>
    <property type="match status" value="1"/>
</dbReference>